<reference evidence="4" key="1">
    <citation type="journal article" date="2017" name="Genome Biol.">
        <title>Comparative genomics reveals high biological diversity and specific adaptations in the industrially and medically important fungal genus Aspergillus.</title>
        <authorList>
            <person name="de Vries R.P."/>
            <person name="Riley R."/>
            <person name="Wiebenga A."/>
            <person name="Aguilar-Osorio G."/>
            <person name="Amillis S."/>
            <person name="Uchima C.A."/>
            <person name="Anderluh G."/>
            <person name="Asadollahi M."/>
            <person name="Askin M."/>
            <person name="Barry K."/>
            <person name="Battaglia E."/>
            <person name="Bayram O."/>
            <person name="Benocci T."/>
            <person name="Braus-Stromeyer S.A."/>
            <person name="Caldana C."/>
            <person name="Canovas D."/>
            <person name="Cerqueira G.C."/>
            <person name="Chen F."/>
            <person name="Chen W."/>
            <person name="Choi C."/>
            <person name="Clum A."/>
            <person name="Dos Santos R.A."/>
            <person name="Damasio A.R."/>
            <person name="Diallinas G."/>
            <person name="Emri T."/>
            <person name="Fekete E."/>
            <person name="Flipphi M."/>
            <person name="Freyberg S."/>
            <person name="Gallo A."/>
            <person name="Gournas C."/>
            <person name="Habgood R."/>
            <person name="Hainaut M."/>
            <person name="Harispe M.L."/>
            <person name="Henrissat B."/>
            <person name="Hilden K.S."/>
            <person name="Hope R."/>
            <person name="Hossain A."/>
            <person name="Karabika E."/>
            <person name="Karaffa L."/>
            <person name="Karanyi Z."/>
            <person name="Krasevec N."/>
            <person name="Kuo A."/>
            <person name="Kusch H."/>
            <person name="LaButti K."/>
            <person name="Lagendijk E.L."/>
            <person name="Lapidus A."/>
            <person name="Levasseur A."/>
            <person name="Lindquist E."/>
            <person name="Lipzen A."/>
            <person name="Logrieco A.F."/>
            <person name="MacCabe A."/>
            <person name="Maekelae M.R."/>
            <person name="Malavazi I."/>
            <person name="Melin P."/>
            <person name="Meyer V."/>
            <person name="Mielnichuk N."/>
            <person name="Miskei M."/>
            <person name="Molnar A.P."/>
            <person name="Mule G."/>
            <person name="Ngan C.Y."/>
            <person name="Orejas M."/>
            <person name="Orosz E."/>
            <person name="Ouedraogo J.P."/>
            <person name="Overkamp K.M."/>
            <person name="Park H.-S."/>
            <person name="Perrone G."/>
            <person name="Piumi F."/>
            <person name="Punt P.J."/>
            <person name="Ram A.F."/>
            <person name="Ramon A."/>
            <person name="Rauscher S."/>
            <person name="Record E."/>
            <person name="Riano-Pachon D.M."/>
            <person name="Robert V."/>
            <person name="Roehrig J."/>
            <person name="Ruller R."/>
            <person name="Salamov A."/>
            <person name="Salih N.S."/>
            <person name="Samson R.A."/>
            <person name="Sandor E."/>
            <person name="Sanguinetti M."/>
            <person name="Schuetze T."/>
            <person name="Sepcic K."/>
            <person name="Shelest E."/>
            <person name="Sherlock G."/>
            <person name="Sophianopoulou V."/>
            <person name="Squina F.M."/>
            <person name="Sun H."/>
            <person name="Susca A."/>
            <person name="Todd R.B."/>
            <person name="Tsang A."/>
            <person name="Unkles S.E."/>
            <person name="van de Wiele N."/>
            <person name="van Rossen-Uffink D."/>
            <person name="Oliveira J.V."/>
            <person name="Vesth T.C."/>
            <person name="Visser J."/>
            <person name="Yu J.-H."/>
            <person name="Zhou M."/>
            <person name="Andersen M.R."/>
            <person name="Archer D.B."/>
            <person name="Baker S.E."/>
            <person name="Benoit I."/>
            <person name="Brakhage A.A."/>
            <person name="Braus G.H."/>
            <person name="Fischer R."/>
            <person name="Frisvad J.C."/>
            <person name="Goldman G.H."/>
            <person name="Houbraken J."/>
            <person name="Oakley B."/>
            <person name="Pocsi I."/>
            <person name="Scazzocchio C."/>
            <person name="Seiboth B."/>
            <person name="vanKuyk P.A."/>
            <person name="Wortman J."/>
            <person name="Dyer P.S."/>
            <person name="Grigoriev I.V."/>
        </authorList>
    </citation>
    <scope>NUCLEOTIDE SEQUENCE [LARGE SCALE GENOMIC DNA]</scope>
    <source>
        <strain evidence="4">CBS 583.65</strain>
    </source>
</reference>
<dbReference type="PANTHER" id="PTHR11559">
    <property type="entry name" value="CARBOXYLESTERASE"/>
    <property type="match status" value="1"/>
</dbReference>
<dbReference type="InterPro" id="IPR002018">
    <property type="entry name" value="CarbesteraseB"/>
</dbReference>
<dbReference type="Proteomes" id="UP000184073">
    <property type="component" value="Unassembled WGS sequence"/>
</dbReference>
<dbReference type="PROSITE" id="PS00941">
    <property type="entry name" value="CARBOXYLESTERASE_B_2"/>
    <property type="match status" value="1"/>
</dbReference>
<keyword evidence="1" id="KW-0732">Signal</keyword>
<dbReference type="EMBL" id="KV878137">
    <property type="protein sequence ID" value="OJJ07714.1"/>
    <property type="molecule type" value="Genomic_DNA"/>
</dbReference>
<dbReference type="AlphaFoldDB" id="A0A1L9Q1Q9"/>
<keyword evidence="4" id="KW-1185">Reference proteome</keyword>
<evidence type="ECO:0000313" key="4">
    <source>
        <dbReference type="Proteomes" id="UP000184073"/>
    </source>
</evidence>
<dbReference type="OrthoDB" id="408631at2759"/>
<organism evidence="3 4">
    <name type="scientific">Aspergillus versicolor CBS 583.65</name>
    <dbReference type="NCBI Taxonomy" id="1036611"/>
    <lineage>
        <taxon>Eukaryota</taxon>
        <taxon>Fungi</taxon>
        <taxon>Dikarya</taxon>
        <taxon>Ascomycota</taxon>
        <taxon>Pezizomycotina</taxon>
        <taxon>Eurotiomycetes</taxon>
        <taxon>Eurotiomycetidae</taxon>
        <taxon>Eurotiales</taxon>
        <taxon>Aspergillaceae</taxon>
        <taxon>Aspergillus</taxon>
        <taxon>Aspergillus subgen. Nidulantes</taxon>
    </lineage>
</organism>
<name>A0A1L9Q1Q9_ASPVE</name>
<feature type="signal peptide" evidence="1">
    <location>
        <begin position="1"/>
        <end position="19"/>
    </location>
</feature>
<dbReference type="Gene3D" id="3.40.50.1820">
    <property type="entry name" value="alpha/beta hydrolase"/>
    <property type="match status" value="1"/>
</dbReference>
<dbReference type="STRING" id="1036611.A0A1L9Q1Q9"/>
<dbReference type="InterPro" id="IPR050309">
    <property type="entry name" value="Type-B_Carboxylest/Lipase"/>
</dbReference>
<feature type="chain" id="PRO_5013064039" description="Carboxylesterase type B domain-containing protein" evidence="1">
    <location>
        <begin position="20"/>
        <end position="544"/>
    </location>
</feature>
<evidence type="ECO:0000313" key="3">
    <source>
        <dbReference type="EMBL" id="OJJ07714.1"/>
    </source>
</evidence>
<protein>
    <recommendedName>
        <fullName evidence="2">Carboxylesterase type B domain-containing protein</fullName>
    </recommendedName>
</protein>
<proteinExistence type="predicted"/>
<accession>A0A1L9Q1Q9</accession>
<dbReference type="RefSeq" id="XP_040673476.1">
    <property type="nucleotide sequence ID" value="XM_040818153.1"/>
</dbReference>
<dbReference type="SUPFAM" id="SSF53474">
    <property type="entry name" value="alpha/beta-Hydrolases"/>
    <property type="match status" value="1"/>
</dbReference>
<sequence>MLMLSSLATFLLSAVLSECTPVDTGTAIQHGNHLPLLNLPYGTWRAHHYDDNADVYTFRNIRYAAPPVGDLRWSKPAPPEFTPGVQNGSYGHSCISAPIPGIFESPGSENNTKNAAEDCLFLDVYVPGKALKEQNSSTPVIVWIHGGGYVSGSKDIAIDMGYYDGTSLVSRAENNLIVVSINYRLGGLGFLAGEPIVTQGDFNVGLHDQRAALEWVQSYIHLLGGDRHNVSAWGQSAGGGSIMHHLIAEGGTLDPLFRKALLQSPAFPVNADPSIYQKRFETFAAAAGCPAKGENSLRCLRAANSSALAKANEKVFAGEASPIPDGKYIRSPALVEYARGNTWKDMDSIINSHTLDEASLFIPDPIPDDFMQSFISGNLPPNSTAGTKRMVDYYEEHYPNSSMKEKATVMFFDLLFGCNMRAALEAYPTTSWAMQYSPIYGDVNATHGADALATWYNPELQGYTEPLFEKFQRYITNYARTGDPDVPRSGEYHLKRWPRVSALDDEVPGDVLNVTNGGFDIIQDRQMSRDVCEIWKEVLLDAVQ</sequence>
<dbReference type="VEuPathDB" id="FungiDB:ASPVEDRAFT_877764"/>
<dbReference type="Pfam" id="PF00135">
    <property type="entry name" value="COesterase"/>
    <property type="match status" value="1"/>
</dbReference>
<dbReference type="InterPro" id="IPR019819">
    <property type="entry name" value="Carboxylesterase_B_CS"/>
</dbReference>
<evidence type="ECO:0000256" key="1">
    <source>
        <dbReference type="SAM" id="SignalP"/>
    </source>
</evidence>
<evidence type="ECO:0000259" key="2">
    <source>
        <dbReference type="Pfam" id="PF00135"/>
    </source>
</evidence>
<feature type="domain" description="Carboxylesterase type B" evidence="2">
    <location>
        <begin position="48"/>
        <end position="505"/>
    </location>
</feature>
<gene>
    <name evidence="3" type="ORF">ASPVEDRAFT_877764</name>
</gene>
<dbReference type="InterPro" id="IPR029058">
    <property type="entry name" value="AB_hydrolase_fold"/>
</dbReference>
<dbReference type="GeneID" id="63733664"/>